<feature type="transmembrane region" description="Helical" evidence="5">
    <location>
        <begin position="208"/>
        <end position="227"/>
    </location>
</feature>
<protein>
    <submittedName>
        <fullName evidence="7">O-Antigen ligase</fullName>
    </submittedName>
</protein>
<feature type="transmembrane region" description="Helical" evidence="5">
    <location>
        <begin position="519"/>
        <end position="543"/>
    </location>
</feature>
<evidence type="ECO:0000313" key="8">
    <source>
        <dbReference type="Proteomes" id="UP000199518"/>
    </source>
</evidence>
<dbReference type="InterPro" id="IPR011990">
    <property type="entry name" value="TPR-like_helical_dom_sf"/>
</dbReference>
<feature type="transmembrane region" description="Helical" evidence="5">
    <location>
        <begin position="476"/>
        <end position="499"/>
    </location>
</feature>
<feature type="transmembrane region" description="Helical" evidence="5">
    <location>
        <begin position="20"/>
        <end position="38"/>
    </location>
</feature>
<accession>A0A1I3DJJ1</accession>
<feature type="domain" description="O-antigen ligase-related" evidence="6">
    <location>
        <begin position="243"/>
        <end position="384"/>
    </location>
</feature>
<feature type="transmembrane region" description="Helical" evidence="5">
    <location>
        <begin position="111"/>
        <end position="129"/>
    </location>
</feature>
<keyword evidence="2 5" id="KW-0812">Transmembrane</keyword>
<dbReference type="STRING" id="1576369.SAMN05421753_103275"/>
<dbReference type="Gene3D" id="1.25.40.10">
    <property type="entry name" value="Tetratricopeptide repeat domain"/>
    <property type="match status" value="1"/>
</dbReference>
<dbReference type="EMBL" id="FOQD01000003">
    <property type="protein sequence ID" value="SFH86885.1"/>
    <property type="molecule type" value="Genomic_DNA"/>
</dbReference>
<keyword evidence="3 5" id="KW-1133">Transmembrane helix</keyword>
<feature type="transmembrane region" description="Helical" evidence="5">
    <location>
        <begin position="234"/>
        <end position="253"/>
    </location>
</feature>
<evidence type="ECO:0000256" key="3">
    <source>
        <dbReference type="ARBA" id="ARBA00022989"/>
    </source>
</evidence>
<dbReference type="GO" id="GO:0016020">
    <property type="term" value="C:membrane"/>
    <property type="evidence" value="ECO:0007669"/>
    <property type="project" value="UniProtKB-SubCell"/>
</dbReference>
<evidence type="ECO:0000256" key="5">
    <source>
        <dbReference type="SAM" id="Phobius"/>
    </source>
</evidence>
<comment type="subcellular location">
    <subcellularLocation>
        <location evidence="1">Membrane</location>
        <topology evidence="1">Multi-pass membrane protein</topology>
    </subcellularLocation>
</comment>
<evidence type="ECO:0000259" key="6">
    <source>
        <dbReference type="Pfam" id="PF04932"/>
    </source>
</evidence>
<dbReference type="SUPFAM" id="SSF48452">
    <property type="entry name" value="TPR-like"/>
    <property type="match status" value="1"/>
</dbReference>
<dbReference type="RefSeq" id="WP_139228275.1">
    <property type="nucleotide sequence ID" value="NZ_FOQD01000003.1"/>
</dbReference>
<name>A0A1I3DJJ1_9PLAN</name>
<dbReference type="PANTHER" id="PTHR37422:SF13">
    <property type="entry name" value="LIPOPOLYSACCHARIDE BIOSYNTHESIS PROTEIN PA4999-RELATED"/>
    <property type="match status" value="1"/>
</dbReference>
<sequence>MIALFLIRCLVPAEGVEQGQTLWIAAAWLVFATVRVWWMSRHESWHRPAWSWTDTGTALLVGGHCLSALLVVFLANGDRRAALNGCWEWLAVGATWFVLRDMLRTQSVRTGLSRALLVTIAVLSLMGFWQHFVWYPEQATKITDLISLSTRLEQGTPLSPLERKRYDELNAEIGSEVLTLDAGGRKVMLDRATFSVEPIGRFALANSFAALLIVGLFLALDAVVLSVRQRSGRVALLAACGLALVIFPCLLLTKSRTALAGTAIVLVWQALRLFARSGTWSRRWLWGLGAGALAFAVLLIALVVTGGLDLLVLTEAPKSLQYRLEYWQGTLGIISHHPLFGVGPGNFRQHYLQFKLPGSSEEILDPHNFLLDAWAQGGLLALAGVGLLTGAWIGRCCSTQASEINSSPHPRSFTLFAGGTLAFAIVYAEEWLLEGFSDGIVITLALGWLAAAFVLERTLPRAAAISRIAALSAGSALLIHLLGAGGLSMPAILQLWLFLLVMTEPVAAPDTGPVPKPAILKGVTLALFVLTAGCLWSGLLPVLGSTLLLERGRHAFVVQGNIRAAEQFFREAAAIDTLSPEPHHQLAMLTMKRWLQSPQDSALFEAAAEHQQQAIIRDPMAGKRQLLLGELWLARFQHDPQREYAEQAVTALERGVELYPEFPQLWAQLALALQAAGRPTHLAARKALDLDDLNRRQGHTDKWFSDELRKKIEIISAPPEPSL</sequence>
<evidence type="ECO:0000256" key="4">
    <source>
        <dbReference type="ARBA" id="ARBA00023136"/>
    </source>
</evidence>
<dbReference type="InterPro" id="IPR007016">
    <property type="entry name" value="O-antigen_ligase-rel_domated"/>
</dbReference>
<evidence type="ECO:0000256" key="2">
    <source>
        <dbReference type="ARBA" id="ARBA00022692"/>
    </source>
</evidence>
<feature type="transmembrane region" description="Helical" evidence="5">
    <location>
        <begin position="413"/>
        <end position="433"/>
    </location>
</feature>
<feature type="transmembrane region" description="Helical" evidence="5">
    <location>
        <begin position="58"/>
        <end position="75"/>
    </location>
</feature>
<dbReference type="PANTHER" id="PTHR37422">
    <property type="entry name" value="TEICHURONIC ACID BIOSYNTHESIS PROTEIN TUAE"/>
    <property type="match status" value="1"/>
</dbReference>
<dbReference type="GO" id="GO:0016874">
    <property type="term" value="F:ligase activity"/>
    <property type="evidence" value="ECO:0007669"/>
    <property type="project" value="UniProtKB-KW"/>
</dbReference>
<evidence type="ECO:0000256" key="1">
    <source>
        <dbReference type="ARBA" id="ARBA00004141"/>
    </source>
</evidence>
<feature type="transmembrane region" description="Helical" evidence="5">
    <location>
        <begin position="259"/>
        <end position="275"/>
    </location>
</feature>
<dbReference type="Pfam" id="PF04932">
    <property type="entry name" value="Wzy_C"/>
    <property type="match status" value="1"/>
</dbReference>
<dbReference type="InterPro" id="IPR051533">
    <property type="entry name" value="WaaL-like"/>
</dbReference>
<dbReference type="OrthoDB" id="274640at2"/>
<dbReference type="Proteomes" id="UP000199518">
    <property type="component" value="Unassembled WGS sequence"/>
</dbReference>
<evidence type="ECO:0000313" key="7">
    <source>
        <dbReference type="EMBL" id="SFH86885.1"/>
    </source>
</evidence>
<feature type="transmembrane region" description="Helical" evidence="5">
    <location>
        <begin position="439"/>
        <end position="455"/>
    </location>
</feature>
<keyword evidence="8" id="KW-1185">Reference proteome</keyword>
<feature type="transmembrane region" description="Helical" evidence="5">
    <location>
        <begin position="373"/>
        <end position="393"/>
    </location>
</feature>
<gene>
    <name evidence="7" type="ORF">SAMN05421753_103275</name>
</gene>
<feature type="transmembrane region" description="Helical" evidence="5">
    <location>
        <begin position="284"/>
        <end position="304"/>
    </location>
</feature>
<dbReference type="AlphaFoldDB" id="A0A1I3DJJ1"/>
<proteinExistence type="predicted"/>
<keyword evidence="7" id="KW-0436">Ligase</keyword>
<organism evidence="7 8">
    <name type="scientific">Planctomicrobium piriforme</name>
    <dbReference type="NCBI Taxonomy" id="1576369"/>
    <lineage>
        <taxon>Bacteria</taxon>
        <taxon>Pseudomonadati</taxon>
        <taxon>Planctomycetota</taxon>
        <taxon>Planctomycetia</taxon>
        <taxon>Planctomycetales</taxon>
        <taxon>Planctomycetaceae</taxon>
        <taxon>Planctomicrobium</taxon>
    </lineage>
</organism>
<reference evidence="8" key="1">
    <citation type="submission" date="2016-10" db="EMBL/GenBank/DDBJ databases">
        <authorList>
            <person name="Varghese N."/>
            <person name="Submissions S."/>
        </authorList>
    </citation>
    <scope>NUCLEOTIDE SEQUENCE [LARGE SCALE GENOMIC DNA]</scope>
    <source>
        <strain evidence="8">DSM 26348</strain>
    </source>
</reference>
<keyword evidence="4 5" id="KW-0472">Membrane</keyword>